<dbReference type="Proteomes" id="UP001297540">
    <property type="component" value="Chromosome"/>
</dbReference>
<keyword evidence="1" id="KW-0540">Nuclease</keyword>
<gene>
    <name evidence="7" type="primary">vsr</name>
    <name evidence="7" type="ORF">L4V69_19175</name>
</gene>
<dbReference type="REBASE" id="774357">
    <property type="entry name" value="V.Pae020ORF19170P"/>
</dbReference>
<dbReference type="InterPro" id="IPR011335">
    <property type="entry name" value="Restrct_endonuc-II-like"/>
</dbReference>
<dbReference type="GO" id="GO:0004519">
    <property type="term" value="F:endonuclease activity"/>
    <property type="evidence" value="ECO:0007669"/>
    <property type="project" value="UniProtKB-KW"/>
</dbReference>
<evidence type="ECO:0000256" key="1">
    <source>
        <dbReference type="ARBA" id="ARBA00022722"/>
    </source>
</evidence>
<dbReference type="GO" id="GO:0006298">
    <property type="term" value="P:mismatch repair"/>
    <property type="evidence" value="ECO:0007669"/>
    <property type="project" value="InterPro"/>
</dbReference>
<evidence type="ECO:0000256" key="3">
    <source>
        <dbReference type="ARBA" id="ARBA00022763"/>
    </source>
</evidence>
<evidence type="ECO:0000313" key="8">
    <source>
        <dbReference type="Proteomes" id="UP001297540"/>
    </source>
</evidence>
<proteinExistence type="inferred from homology"/>
<keyword evidence="2 7" id="KW-0255">Endonuclease</keyword>
<organism evidence="7 8">
    <name type="scientific">Pseudomonas aeruginosa</name>
    <dbReference type="NCBI Taxonomy" id="287"/>
    <lineage>
        <taxon>Bacteria</taxon>
        <taxon>Pseudomonadati</taxon>
        <taxon>Pseudomonadota</taxon>
        <taxon>Gammaproteobacteria</taxon>
        <taxon>Pseudomonadales</taxon>
        <taxon>Pseudomonadaceae</taxon>
        <taxon>Pseudomonas</taxon>
    </lineage>
</organism>
<sequence length="123" mass="14483">MRSIKSEDTAPELAVRRIVSALGYRYRLHRQDLPGKPDLVFIGRRKVVFVHGCFWHGHSCPRGARKPKTNGEYWHFKIERNRQRDSQNQARLAELGWRVHVVWECELKDHCMLASRLCTFLNG</sequence>
<dbReference type="PIRSF" id="PIRSF018267">
    <property type="entry name" value="VSR_endonuc"/>
    <property type="match status" value="1"/>
</dbReference>
<reference evidence="7" key="2">
    <citation type="submission" date="2023-10" db="EMBL/GenBank/DDBJ databases">
        <title>Pathogen: clinical or host-associated sample.</title>
        <authorList>
            <person name="Hergert J."/>
            <person name="Casey R."/>
            <person name="Wagner J."/>
            <person name="Young E.L."/>
            <person name="Oakeson K.F."/>
        </authorList>
    </citation>
    <scope>NUCLEOTIDE SEQUENCE</scope>
    <source>
        <strain evidence="7">2021CK-01020</strain>
    </source>
</reference>
<evidence type="ECO:0000256" key="2">
    <source>
        <dbReference type="ARBA" id="ARBA00022759"/>
    </source>
</evidence>
<dbReference type="CDD" id="cd00221">
    <property type="entry name" value="Vsr"/>
    <property type="match status" value="1"/>
</dbReference>
<dbReference type="RefSeq" id="WP_042115191.1">
    <property type="nucleotide sequence ID" value="NZ_CP027171.1"/>
</dbReference>
<dbReference type="Gene3D" id="3.40.960.10">
    <property type="entry name" value="VSR Endonuclease"/>
    <property type="match status" value="1"/>
</dbReference>
<protein>
    <submittedName>
        <fullName evidence="7">DNA mismatch endonuclease Vsr</fullName>
    </submittedName>
</protein>
<evidence type="ECO:0000313" key="7">
    <source>
        <dbReference type="EMBL" id="WOS81479.1"/>
    </source>
</evidence>
<dbReference type="NCBIfam" id="TIGR00632">
    <property type="entry name" value="vsr"/>
    <property type="match status" value="1"/>
</dbReference>
<dbReference type="InterPro" id="IPR004603">
    <property type="entry name" value="DNA_mismatch_endonuc_vsr"/>
</dbReference>
<reference evidence="7" key="1">
    <citation type="submission" date="2023-06" db="EMBL/GenBank/DDBJ databases">
        <authorList>
            <consortium name="Clinical and Environmental Microbiology Branch: Whole genome sequencing antimicrobial resistance pathogens in the healthcare setting"/>
        </authorList>
    </citation>
    <scope>NUCLEOTIDE SEQUENCE</scope>
    <source>
        <strain evidence="7">2021CK-01020</strain>
    </source>
</reference>
<comment type="similarity">
    <text evidence="6">Belongs to the Vsr family.</text>
</comment>
<dbReference type="EMBL" id="CP136986">
    <property type="protein sequence ID" value="WOS81479.1"/>
    <property type="molecule type" value="Genomic_DNA"/>
</dbReference>
<accession>A0AAQ3R6W1</accession>
<dbReference type="Pfam" id="PF03852">
    <property type="entry name" value="Vsr"/>
    <property type="match status" value="1"/>
</dbReference>
<dbReference type="SUPFAM" id="SSF52980">
    <property type="entry name" value="Restriction endonuclease-like"/>
    <property type="match status" value="1"/>
</dbReference>
<dbReference type="AlphaFoldDB" id="A0AAQ3R6W1"/>
<keyword evidence="5" id="KW-0234">DNA repair</keyword>
<evidence type="ECO:0000256" key="4">
    <source>
        <dbReference type="ARBA" id="ARBA00022801"/>
    </source>
</evidence>
<evidence type="ECO:0000256" key="5">
    <source>
        <dbReference type="ARBA" id="ARBA00023204"/>
    </source>
</evidence>
<evidence type="ECO:0000256" key="6">
    <source>
        <dbReference type="ARBA" id="ARBA00029466"/>
    </source>
</evidence>
<keyword evidence="4" id="KW-0378">Hydrolase</keyword>
<name>A0AAQ3R6W1_PSEAI</name>
<dbReference type="GO" id="GO:0016787">
    <property type="term" value="F:hydrolase activity"/>
    <property type="evidence" value="ECO:0007669"/>
    <property type="project" value="UniProtKB-KW"/>
</dbReference>
<keyword evidence="3" id="KW-0227">DNA damage</keyword>